<evidence type="ECO:0000313" key="1">
    <source>
        <dbReference type="EMBL" id="HCT57230.1"/>
    </source>
</evidence>
<evidence type="ECO:0000313" key="2">
    <source>
        <dbReference type="Proteomes" id="UP000264071"/>
    </source>
</evidence>
<dbReference type="EMBL" id="DPIY01000007">
    <property type="protein sequence ID" value="HCT57230.1"/>
    <property type="molecule type" value="Genomic_DNA"/>
</dbReference>
<protein>
    <submittedName>
        <fullName evidence="1">Uncharacterized protein</fullName>
    </submittedName>
</protein>
<proteinExistence type="predicted"/>
<dbReference type="Proteomes" id="UP000264071">
    <property type="component" value="Unassembled WGS sequence"/>
</dbReference>
<comment type="caution">
    <text evidence="1">The sequence shown here is derived from an EMBL/GenBank/DDBJ whole genome shotgun (WGS) entry which is preliminary data.</text>
</comment>
<sequence length="123" mass="12939">MAIERLAWRNITAWTALNVWMMRAIDVLVGSDRWAFQASVATSAVVLTYPRTVVTVNTTSGAVVLTLPRAADVIGFEVAVTRTAGSNSVTLDGAGAETIDGSATLVSNKVRIVSNGTGWISIS</sequence>
<dbReference type="AlphaFoldDB" id="A0A3D4V7Z9"/>
<organism evidence="1 2">
    <name type="scientific">Gemmatimonas aurantiaca</name>
    <dbReference type="NCBI Taxonomy" id="173480"/>
    <lineage>
        <taxon>Bacteria</taxon>
        <taxon>Pseudomonadati</taxon>
        <taxon>Gemmatimonadota</taxon>
        <taxon>Gemmatimonadia</taxon>
        <taxon>Gemmatimonadales</taxon>
        <taxon>Gemmatimonadaceae</taxon>
        <taxon>Gemmatimonas</taxon>
    </lineage>
</organism>
<accession>A0A3D4V7Z9</accession>
<gene>
    <name evidence="1" type="ORF">DGD08_08460</name>
</gene>
<reference evidence="1 2" key="1">
    <citation type="journal article" date="2018" name="Nat. Biotechnol.">
        <title>A standardized bacterial taxonomy based on genome phylogeny substantially revises the tree of life.</title>
        <authorList>
            <person name="Parks D.H."/>
            <person name="Chuvochina M."/>
            <person name="Waite D.W."/>
            <person name="Rinke C."/>
            <person name="Skarshewski A."/>
            <person name="Chaumeil P.A."/>
            <person name="Hugenholtz P."/>
        </authorList>
    </citation>
    <scope>NUCLEOTIDE SEQUENCE [LARGE SCALE GENOMIC DNA]</scope>
    <source>
        <strain evidence="1">UBA8844</strain>
    </source>
</reference>
<name>A0A3D4V7Z9_9BACT</name>